<dbReference type="Pfam" id="PF18912">
    <property type="entry name" value="DZR_2"/>
    <property type="match status" value="1"/>
</dbReference>
<dbReference type="Proteomes" id="UP000469011">
    <property type="component" value="Unassembled WGS sequence"/>
</dbReference>
<dbReference type="InterPro" id="IPR029057">
    <property type="entry name" value="PRTase-like"/>
</dbReference>
<feature type="domain" description="Phosphoribosyltransferase" evidence="3">
    <location>
        <begin position="163"/>
        <end position="243"/>
    </location>
</feature>
<dbReference type="AlphaFoldDB" id="A0A6N9T4M2"/>
<dbReference type="PANTHER" id="PTHR47505">
    <property type="entry name" value="DNA UTILIZATION PROTEIN YHGH"/>
    <property type="match status" value="1"/>
</dbReference>
<evidence type="ECO:0000313" key="6">
    <source>
        <dbReference type="Proteomes" id="UP000469011"/>
    </source>
</evidence>
<organism evidence="5 6">
    <name type="scientific">Jiella pacifica</name>
    <dbReference type="NCBI Taxonomy" id="2696469"/>
    <lineage>
        <taxon>Bacteria</taxon>
        <taxon>Pseudomonadati</taxon>
        <taxon>Pseudomonadota</taxon>
        <taxon>Alphaproteobacteria</taxon>
        <taxon>Hyphomicrobiales</taxon>
        <taxon>Aurantimonadaceae</taxon>
        <taxon>Jiella</taxon>
    </lineage>
</organism>
<dbReference type="Gene3D" id="3.40.50.2020">
    <property type="match status" value="1"/>
</dbReference>
<evidence type="ECO:0000256" key="1">
    <source>
        <dbReference type="ARBA" id="ARBA00008007"/>
    </source>
</evidence>
<name>A0A6N9T4M2_9HYPH</name>
<feature type="domain" description="Double zinc ribbon" evidence="4">
    <location>
        <begin position="17"/>
        <end position="63"/>
    </location>
</feature>
<dbReference type="PANTHER" id="PTHR47505:SF1">
    <property type="entry name" value="DNA UTILIZATION PROTEIN YHGH"/>
    <property type="match status" value="1"/>
</dbReference>
<dbReference type="Pfam" id="PF00156">
    <property type="entry name" value="Pribosyltran"/>
    <property type="match status" value="1"/>
</dbReference>
<sequence length="257" mass="27863">MHLFKRGRAAISSSLGRLLFPAVCAGCQSAVTRAGSVCPECWAKLRFIERPYCEVLGLPFSYDLGKGFLSAEAIAEPPPFARLRAAVLYQDLASHLVTALKYGDRTDLVPLMAGWMRRAGSELLTEADVVVPVPLHAGRLWRRRFNQSAELGRHVAKHSGVAFAPLALKRVKATRSQVGLGQKQRQENVRGAFRVADPRRFEIEGRRVLLIDDVYTTGATAASATRALKRAGARDVDILVFARVGPGLSSALASGTA</sequence>
<keyword evidence="6" id="KW-1185">Reference proteome</keyword>
<gene>
    <name evidence="5" type="ORF">GTK09_09985</name>
</gene>
<comment type="similarity">
    <text evidence="1">Belongs to the ComF/GntX family.</text>
</comment>
<comment type="caution">
    <text evidence="5">The sequence shown here is derived from an EMBL/GenBank/DDBJ whole genome shotgun (WGS) entry which is preliminary data.</text>
</comment>
<keyword evidence="2" id="KW-0732">Signal</keyword>
<protein>
    <submittedName>
        <fullName evidence="5">ComF family protein</fullName>
    </submittedName>
</protein>
<feature type="signal peptide" evidence="2">
    <location>
        <begin position="1"/>
        <end position="25"/>
    </location>
</feature>
<dbReference type="CDD" id="cd06223">
    <property type="entry name" value="PRTases_typeI"/>
    <property type="match status" value="1"/>
</dbReference>
<evidence type="ECO:0000259" key="3">
    <source>
        <dbReference type="Pfam" id="PF00156"/>
    </source>
</evidence>
<evidence type="ECO:0000259" key="4">
    <source>
        <dbReference type="Pfam" id="PF18912"/>
    </source>
</evidence>
<dbReference type="SUPFAM" id="SSF53271">
    <property type="entry name" value="PRTase-like"/>
    <property type="match status" value="1"/>
</dbReference>
<feature type="chain" id="PRO_5026693153" evidence="2">
    <location>
        <begin position="26"/>
        <end position="257"/>
    </location>
</feature>
<proteinExistence type="inferred from homology"/>
<dbReference type="EMBL" id="JAAAMG010000006">
    <property type="protein sequence ID" value="NDW04759.1"/>
    <property type="molecule type" value="Genomic_DNA"/>
</dbReference>
<dbReference type="RefSeq" id="WP_163463004.1">
    <property type="nucleotide sequence ID" value="NZ_JAAAMG010000006.1"/>
</dbReference>
<evidence type="ECO:0000313" key="5">
    <source>
        <dbReference type="EMBL" id="NDW04759.1"/>
    </source>
</evidence>
<dbReference type="InterPro" id="IPR051910">
    <property type="entry name" value="ComF/GntX_DNA_util-trans"/>
</dbReference>
<accession>A0A6N9T4M2</accession>
<dbReference type="InterPro" id="IPR000836">
    <property type="entry name" value="PRTase_dom"/>
</dbReference>
<evidence type="ECO:0000256" key="2">
    <source>
        <dbReference type="SAM" id="SignalP"/>
    </source>
</evidence>
<dbReference type="InterPro" id="IPR044005">
    <property type="entry name" value="DZR_2"/>
</dbReference>
<reference evidence="5 6" key="1">
    <citation type="submission" date="2020-01" db="EMBL/GenBank/DDBJ databases">
        <title>Jiella pacifica sp. nov.</title>
        <authorList>
            <person name="Xue Z."/>
            <person name="Zhu S."/>
            <person name="Chen J."/>
            <person name="Yang J."/>
        </authorList>
    </citation>
    <scope>NUCLEOTIDE SEQUENCE [LARGE SCALE GENOMIC DNA]</scope>
    <source>
        <strain evidence="5 6">40Bstr34</strain>
    </source>
</reference>